<evidence type="ECO:0000259" key="2">
    <source>
        <dbReference type="Pfam" id="PF13550"/>
    </source>
</evidence>
<dbReference type="Proteomes" id="UP000664702">
    <property type="component" value="Chromosome"/>
</dbReference>
<reference evidence="3 4" key="1">
    <citation type="journal article" date="2022" name="Int. J. Syst. Evol. Microbiol.">
        <title>Strains of Bradyrhizobium barranii sp. nov. associated with legumes native to Canada are symbionts of soybeans and belong to different subspecies (subsp. barranii subsp. nov. and subsp. apii subsp. nov.) and symbiovars (sv. glycinearum and sv. septentrionale).</title>
        <authorList>
            <person name="Bromfield E.S.P."/>
            <person name="Cloutier S."/>
            <person name="Wasai-Hara S."/>
            <person name="Minamisawa K."/>
        </authorList>
    </citation>
    <scope>NUCLEOTIDE SEQUENCE [LARGE SCALE GENOMIC DNA]</scope>
    <source>
        <strain evidence="3 4">144S4</strain>
    </source>
</reference>
<proteinExistence type="predicted"/>
<organism evidence="3 4">
    <name type="scientific">Bradyrhizobium barranii subsp. barranii</name>
    <dbReference type="NCBI Taxonomy" id="2823807"/>
    <lineage>
        <taxon>Bacteria</taxon>
        <taxon>Pseudomonadati</taxon>
        <taxon>Pseudomonadota</taxon>
        <taxon>Alphaproteobacteria</taxon>
        <taxon>Hyphomicrobiales</taxon>
        <taxon>Nitrobacteraceae</taxon>
        <taxon>Bradyrhizobium</taxon>
        <taxon>Bradyrhizobium barranii</taxon>
    </lineage>
</organism>
<name>A0A9X9YCC6_9BRAD</name>
<evidence type="ECO:0000313" key="4">
    <source>
        <dbReference type="Proteomes" id="UP000664702"/>
    </source>
</evidence>
<accession>A0A9X9YCC6</accession>
<sequence>MEAFLTGCQGRISEIGGFYKIHLGAPDSPTFTFSDGDILSTETQVYRPFFSLADSVNGIQATYPDPDQGWNTATAPPYPSPDSELAETLKARDGSRQLMADPAFDFVPYAEQAQRLQKSALDEAQRARTHTLSLPPAFWIVEPGDVGEWTSQRNGYDAKQFRVDAMVDRANLDVILSLTEVDPSDYDWDSDADFAPVTGGGTISNPPAPQPIDNFDAQKYILVDADGIGRRPAILISWNAQPGISAVQFEVRLASDGSSVTRGRSDRPTAGNMIITTSILPATHYQVRGQFVPSSPRDMLWSDWVDVTTDDIRFSLADFDAALNAEVITIRDALSDQIREAINRMASVASDVAARAPLDKQSVRSQLAARAADALAQIDDVRTVAVTTEAAYASFSTTASATWGSTTAFVENSATAIATLDGYAAASWGVSVGANGVITGSIRIDGGASWSAVIIQADKFQIQLTGYNGDAPSMPFTIGTVNGVPAVGINGANMYLDNTLNARAIVAGSITAAKIGAGQITSDSGVIGALAVKSLSLADFAVTVPVAQSLGGNVSAISPGTPQTYFSFNLTVDTAGLAGKNIVIYASVSGMWANGSVATETGQFYLVINGGVANGYAIATPSGTLALVSLGGAINVTASGGVMSISVQAQFYANSATYMQAGTTIYAQAAKR</sequence>
<feature type="domain" description="Tip attachment protein J" evidence="2">
    <location>
        <begin position="31"/>
        <end position="166"/>
    </location>
</feature>
<evidence type="ECO:0000256" key="1">
    <source>
        <dbReference type="SAM" id="MobiDB-lite"/>
    </source>
</evidence>
<evidence type="ECO:0000313" key="3">
    <source>
        <dbReference type="EMBL" id="UEM17570.1"/>
    </source>
</evidence>
<feature type="region of interest" description="Disordered" evidence="1">
    <location>
        <begin position="64"/>
        <end position="84"/>
    </location>
</feature>
<gene>
    <name evidence="3" type="ORF">J4G43_025820</name>
</gene>
<dbReference type="KEGG" id="bban:J4G43_025820"/>
<protein>
    <submittedName>
        <fullName evidence="3">Phage tail protein</fullName>
    </submittedName>
</protein>
<dbReference type="Pfam" id="PF13550">
    <property type="entry name" value="Phage-tail_3"/>
    <property type="match status" value="1"/>
</dbReference>
<dbReference type="EMBL" id="CP086136">
    <property type="protein sequence ID" value="UEM17570.1"/>
    <property type="molecule type" value="Genomic_DNA"/>
</dbReference>
<dbReference type="InterPro" id="IPR032876">
    <property type="entry name" value="J_dom"/>
</dbReference>
<dbReference type="AlphaFoldDB" id="A0A9X9YCC6"/>